<keyword evidence="1" id="KW-1133">Transmembrane helix</keyword>
<dbReference type="Proteomes" id="UP001161422">
    <property type="component" value="Unassembled WGS sequence"/>
</dbReference>
<protein>
    <recommendedName>
        <fullName evidence="4">PepSY domain-containing protein</fullName>
    </recommendedName>
</protein>
<dbReference type="RefSeq" id="WP_095507047.1">
    <property type="nucleotide sequence ID" value="NZ_BSNC01000009.1"/>
</dbReference>
<feature type="transmembrane region" description="Helical" evidence="1">
    <location>
        <begin position="184"/>
        <end position="202"/>
    </location>
</feature>
<dbReference type="PANTHER" id="PTHR34219:SF3">
    <property type="entry name" value="BLL7967 PROTEIN"/>
    <property type="match status" value="1"/>
</dbReference>
<evidence type="ECO:0008006" key="4">
    <source>
        <dbReference type="Google" id="ProtNLM"/>
    </source>
</evidence>
<proteinExistence type="predicted"/>
<feature type="transmembrane region" description="Helical" evidence="1">
    <location>
        <begin position="318"/>
        <end position="338"/>
    </location>
</feature>
<keyword evidence="3" id="KW-1185">Reference proteome</keyword>
<evidence type="ECO:0000313" key="3">
    <source>
        <dbReference type="Proteomes" id="UP001161422"/>
    </source>
</evidence>
<keyword evidence="1" id="KW-0812">Transmembrane</keyword>
<dbReference type="PANTHER" id="PTHR34219">
    <property type="entry name" value="IRON-REGULATED INNER MEMBRANE PROTEIN-RELATED"/>
    <property type="match status" value="1"/>
</dbReference>
<sequence>MNSIFRSFHRYIGLVIAIPFMLCCASGTLLLFKQNWLEWQYPQLASANTDEVLVVQQAQQLKSISRQISSAELSYARVADERQAYALAVDVLGRHWLFDRDGQLVVRFETSHPWVWLPKLHANWMLGKPGKQINGILSILVLLLLLSALLLCWQKFEWRHLRRWLSKEERPLHRSYFRHIGPGWWAFPGLLLLCITAVLLIYRSPILDALESPSVAQAIVSDAPAQTGTGWQQRWPQVAKLMEQDQPTLIRSVDAAQGIWAIRGRAPNSWHPHGRQMYQFQWNNHGELIAASKRQATIGDRLIGAGFALHAGQVARPWMLYALLFSGLAVLASLAYSLQLAWRRRTIDA</sequence>
<keyword evidence="1" id="KW-0472">Membrane</keyword>
<gene>
    <name evidence="2" type="ORF">GCM10007895_29590</name>
</gene>
<feature type="transmembrane region" description="Helical" evidence="1">
    <location>
        <begin position="133"/>
        <end position="153"/>
    </location>
</feature>
<feature type="transmembrane region" description="Helical" evidence="1">
    <location>
        <begin position="12"/>
        <end position="32"/>
    </location>
</feature>
<accession>A0AA37RZA9</accession>
<reference evidence="2" key="1">
    <citation type="journal article" date="2014" name="Int. J. Syst. Evol. Microbiol.">
        <title>Complete genome sequence of Corynebacterium casei LMG S-19264T (=DSM 44701T), isolated from a smear-ripened cheese.</title>
        <authorList>
            <consortium name="US DOE Joint Genome Institute (JGI-PGF)"/>
            <person name="Walter F."/>
            <person name="Albersmeier A."/>
            <person name="Kalinowski J."/>
            <person name="Ruckert C."/>
        </authorList>
    </citation>
    <scope>NUCLEOTIDE SEQUENCE</scope>
    <source>
        <strain evidence="2">NBRC 101628</strain>
    </source>
</reference>
<dbReference type="AlphaFoldDB" id="A0AA37RZA9"/>
<evidence type="ECO:0000256" key="1">
    <source>
        <dbReference type="SAM" id="Phobius"/>
    </source>
</evidence>
<dbReference type="InterPro" id="IPR005625">
    <property type="entry name" value="PepSY-ass_TM"/>
</dbReference>
<comment type="caution">
    <text evidence="2">The sequence shown here is derived from an EMBL/GenBank/DDBJ whole genome shotgun (WGS) entry which is preliminary data.</text>
</comment>
<dbReference type="Pfam" id="PF03929">
    <property type="entry name" value="PepSY_TM"/>
    <property type="match status" value="1"/>
</dbReference>
<reference evidence="2" key="2">
    <citation type="submission" date="2023-01" db="EMBL/GenBank/DDBJ databases">
        <title>Draft genome sequence of Paraferrimonas sedimenticola strain NBRC 101628.</title>
        <authorList>
            <person name="Sun Q."/>
            <person name="Mori K."/>
        </authorList>
    </citation>
    <scope>NUCLEOTIDE SEQUENCE</scope>
    <source>
        <strain evidence="2">NBRC 101628</strain>
    </source>
</reference>
<organism evidence="2 3">
    <name type="scientific">Paraferrimonas sedimenticola</name>
    <dbReference type="NCBI Taxonomy" id="375674"/>
    <lineage>
        <taxon>Bacteria</taxon>
        <taxon>Pseudomonadati</taxon>
        <taxon>Pseudomonadota</taxon>
        <taxon>Gammaproteobacteria</taxon>
        <taxon>Alteromonadales</taxon>
        <taxon>Ferrimonadaceae</taxon>
        <taxon>Paraferrimonas</taxon>
    </lineage>
</organism>
<evidence type="ECO:0000313" key="2">
    <source>
        <dbReference type="EMBL" id="GLP97652.1"/>
    </source>
</evidence>
<name>A0AA37RZA9_9GAMM</name>
<dbReference type="EMBL" id="BSNC01000009">
    <property type="protein sequence ID" value="GLP97652.1"/>
    <property type="molecule type" value="Genomic_DNA"/>
</dbReference>